<sequence>MPLYLTRFSYTPETWARLIGNPEDRGKAAQAYVESVGGKLHGFWYAFGRHDGYTLWEAPDNVSMAAVALAITGGGALSSFETTVLLTVGETMDALRKADQIQYRPPGA</sequence>
<evidence type="ECO:0000313" key="1">
    <source>
        <dbReference type="EMBL" id="MFF3340976.1"/>
    </source>
</evidence>
<proteinExistence type="predicted"/>
<dbReference type="Proteomes" id="UP001601976">
    <property type="component" value="Unassembled WGS sequence"/>
</dbReference>
<protein>
    <submittedName>
        <fullName evidence="1">GYD domain-containing protein</fullName>
    </submittedName>
</protein>
<name>A0ABW6RHH5_9ACTN</name>
<dbReference type="RefSeq" id="WP_214903371.1">
    <property type="nucleotide sequence ID" value="NZ_JBEXNP010000005.1"/>
</dbReference>
<organism evidence="1 2">
    <name type="scientific">Streptomyces flavidovirens</name>
    <dbReference type="NCBI Taxonomy" id="67298"/>
    <lineage>
        <taxon>Bacteria</taxon>
        <taxon>Bacillati</taxon>
        <taxon>Actinomycetota</taxon>
        <taxon>Actinomycetes</taxon>
        <taxon>Kitasatosporales</taxon>
        <taxon>Streptomycetaceae</taxon>
        <taxon>Streptomyces</taxon>
    </lineage>
</organism>
<accession>A0ABW6RHH5</accession>
<dbReference type="EMBL" id="JBIAPK010000006">
    <property type="protein sequence ID" value="MFF3340976.1"/>
    <property type="molecule type" value="Genomic_DNA"/>
</dbReference>
<reference evidence="1 2" key="1">
    <citation type="submission" date="2024-10" db="EMBL/GenBank/DDBJ databases">
        <title>The Natural Products Discovery Center: Release of the First 8490 Sequenced Strains for Exploring Actinobacteria Biosynthetic Diversity.</title>
        <authorList>
            <person name="Kalkreuter E."/>
            <person name="Kautsar S.A."/>
            <person name="Yang D."/>
            <person name="Bader C.D."/>
            <person name="Teijaro C.N."/>
            <person name="Fluegel L."/>
            <person name="Davis C.M."/>
            <person name="Simpson J.R."/>
            <person name="Lauterbach L."/>
            <person name="Steele A.D."/>
            <person name="Gui C."/>
            <person name="Meng S."/>
            <person name="Li G."/>
            <person name="Viehrig K."/>
            <person name="Ye F."/>
            <person name="Su P."/>
            <person name="Kiefer A.F."/>
            <person name="Nichols A."/>
            <person name="Cepeda A.J."/>
            <person name="Yan W."/>
            <person name="Fan B."/>
            <person name="Jiang Y."/>
            <person name="Adhikari A."/>
            <person name="Zheng C.-J."/>
            <person name="Schuster L."/>
            <person name="Cowan T.M."/>
            <person name="Smanski M.J."/>
            <person name="Chevrette M.G."/>
            <person name="De Carvalho L.P.S."/>
            <person name="Shen B."/>
        </authorList>
    </citation>
    <scope>NUCLEOTIDE SEQUENCE [LARGE SCALE GENOMIC DNA]</scope>
    <source>
        <strain evidence="1 2">NPDC003029</strain>
    </source>
</reference>
<keyword evidence="2" id="KW-1185">Reference proteome</keyword>
<comment type="caution">
    <text evidence="1">The sequence shown here is derived from an EMBL/GenBank/DDBJ whole genome shotgun (WGS) entry which is preliminary data.</text>
</comment>
<gene>
    <name evidence="1" type="ORF">ACFYWW_19920</name>
</gene>
<dbReference type="Pfam" id="PF08734">
    <property type="entry name" value="GYD"/>
    <property type="match status" value="1"/>
</dbReference>
<evidence type="ECO:0000313" key="2">
    <source>
        <dbReference type="Proteomes" id="UP001601976"/>
    </source>
</evidence>
<dbReference type="InterPro" id="IPR014845">
    <property type="entry name" value="GYD/TTHA1554"/>
</dbReference>